<name>A0A7J6RCH1_PEROL</name>
<accession>A0A7J6RCH1</accession>
<protein>
    <submittedName>
        <fullName evidence="1">Uncharacterized protein</fullName>
    </submittedName>
</protein>
<gene>
    <name evidence="1" type="ORF">FOZ62_005571</name>
</gene>
<feature type="non-terminal residue" evidence="1">
    <location>
        <position position="189"/>
    </location>
</feature>
<feature type="non-terminal residue" evidence="1">
    <location>
        <position position="1"/>
    </location>
</feature>
<evidence type="ECO:0000313" key="1">
    <source>
        <dbReference type="EMBL" id="KAF4718315.1"/>
    </source>
</evidence>
<organism evidence="1 2">
    <name type="scientific">Perkinsus olseni</name>
    <name type="common">Perkinsus atlanticus</name>
    <dbReference type="NCBI Taxonomy" id="32597"/>
    <lineage>
        <taxon>Eukaryota</taxon>
        <taxon>Sar</taxon>
        <taxon>Alveolata</taxon>
        <taxon>Perkinsozoa</taxon>
        <taxon>Perkinsea</taxon>
        <taxon>Perkinsida</taxon>
        <taxon>Perkinsidae</taxon>
        <taxon>Perkinsus</taxon>
    </lineage>
</organism>
<dbReference type="Proteomes" id="UP000574390">
    <property type="component" value="Unassembled WGS sequence"/>
</dbReference>
<dbReference type="EMBL" id="JABANM010023181">
    <property type="protein sequence ID" value="KAF4718315.1"/>
    <property type="molecule type" value="Genomic_DNA"/>
</dbReference>
<sequence length="189" mass="20191">SCNAALERSKAPTKVATTKAQQSSIPFCEEEFTVGRITYGRRLRSLILKADSDHTKDSGIDPGQTIEKCIRSRTFPSVEDGAVGANLCILSELDDLGKQQSLVHSVTAQLCQKTAAKSISLPLVNIFLLAVLNGAVPEASPPQRHNVPGASLDAVNHGWSEKATYPFTGLYPCKSDGQVGKVKVEDTPA</sequence>
<proteinExistence type="predicted"/>
<reference evidence="1 2" key="1">
    <citation type="submission" date="2020-04" db="EMBL/GenBank/DDBJ databases">
        <title>Perkinsus olseni comparative genomics.</title>
        <authorList>
            <person name="Bogema D.R."/>
        </authorList>
    </citation>
    <scope>NUCLEOTIDE SEQUENCE [LARGE SCALE GENOMIC DNA]</scope>
    <source>
        <strain evidence="1">ATCC PRA-205</strain>
    </source>
</reference>
<dbReference type="AlphaFoldDB" id="A0A7J6RCH1"/>
<comment type="caution">
    <text evidence="1">The sequence shown here is derived from an EMBL/GenBank/DDBJ whole genome shotgun (WGS) entry which is preliminary data.</text>
</comment>
<evidence type="ECO:0000313" key="2">
    <source>
        <dbReference type="Proteomes" id="UP000574390"/>
    </source>
</evidence>